<dbReference type="Pfam" id="PF04457">
    <property type="entry name" value="MJ1316"/>
    <property type="match status" value="1"/>
</dbReference>
<dbReference type="KEGG" id="mae:Maeo_0899"/>
<dbReference type="NCBIfam" id="NF003272">
    <property type="entry name" value="PRK04257.1"/>
    <property type="match status" value="1"/>
</dbReference>
<name>A6UVF8_META3</name>
<organism evidence="2 3">
    <name type="scientific">Methanococcus aeolicus (strain ATCC BAA-1280 / DSM 17508 / OCM 812 / Nankai-3)</name>
    <dbReference type="NCBI Taxonomy" id="419665"/>
    <lineage>
        <taxon>Archaea</taxon>
        <taxon>Methanobacteriati</taxon>
        <taxon>Methanobacteriota</taxon>
        <taxon>Methanomada group</taxon>
        <taxon>Methanococci</taxon>
        <taxon>Methanococcales</taxon>
        <taxon>Methanococcaceae</taxon>
        <taxon>Methanococcus</taxon>
    </lineage>
</organism>
<proteinExistence type="predicted"/>
<evidence type="ECO:0000313" key="2">
    <source>
        <dbReference type="EMBL" id="ABR56480.1"/>
    </source>
</evidence>
<dbReference type="InterPro" id="IPR040459">
    <property type="entry name" value="MJ1316"/>
</dbReference>
<dbReference type="Proteomes" id="UP000001106">
    <property type="component" value="Chromosome"/>
</dbReference>
<protein>
    <recommendedName>
        <fullName evidence="1">MJ1316 RNA cyclic group end recognition domain-containing protein</fullName>
    </recommendedName>
</protein>
<gene>
    <name evidence="2" type="ordered locus">Maeo_0899</name>
</gene>
<dbReference type="GeneID" id="5327429"/>
<dbReference type="STRING" id="419665.Maeo_0899"/>
<dbReference type="EMBL" id="CP000743">
    <property type="protein sequence ID" value="ABR56480.1"/>
    <property type="molecule type" value="Genomic_DNA"/>
</dbReference>
<reference evidence="2" key="1">
    <citation type="submission" date="2007-06" db="EMBL/GenBank/DDBJ databases">
        <title>Complete sequence of Methanococcus aeolicus Nankai-3.</title>
        <authorList>
            <consortium name="US DOE Joint Genome Institute"/>
            <person name="Copeland A."/>
            <person name="Lucas S."/>
            <person name="Lapidus A."/>
            <person name="Barry K."/>
            <person name="Glavina del Rio T."/>
            <person name="Dalin E."/>
            <person name="Tice H."/>
            <person name="Pitluck S."/>
            <person name="Chain P."/>
            <person name="Malfatti S."/>
            <person name="Shin M."/>
            <person name="Vergez L."/>
            <person name="Schmutz J."/>
            <person name="Larimer F."/>
            <person name="Land M."/>
            <person name="Hauser L."/>
            <person name="Kyrpides N."/>
            <person name="Lykidis A."/>
            <person name="Sieprawska-Lupa M."/>
            <person name="Whitman W.B."/>
            <person name="Richardson P."/>
        </authorList>
    </citation>
    <scope>NUCLEOTIDE SEQUENCE [LARGE SCALE GENOMIC DNA]</scope>
    <source>
        <strain evidence="2">Nankai-3</strain>
    </source>
</reference>
<dbReference type="RefSeq" id="WP_011973612.1">
    <property type="nucleotide sequence ID" value="NC_009635.1"/>
</dbReference>
<dbReference type="HOGENOM" id="CLU_172276_3_1_2"/>
<evidence type="ECO:0000313" key="3">
    <source>
        <dbReference type="Proteomes" id="UP000001106"/>
    </source>
</evidence>
<evidence type="ECO:0000259" key="1">
    <source>
        <dbReference type="Pfam" id="PF04457"/>
    </source>
</evidence>
<sequence>MLKELINKILWHPDYDAKDYEITYLHRAGDKEKGDKSISLTKSISMENMLINDSFIIYEEGPITRHIPFHRILKIRNKKTKEILYEKTIK</sequence>
<dbReference type="AlphaFoldDB" id="A6UVF8"/>
<accession>A6UVF8</accession>
<feature type="domain" description="MJ1316 RNA cyclic group end recognition" evidence="1">
    <location>
        <begin position="3"/>
        <end position="87"/>
    </location>
</feature>
<dbReference type="OrthoDB" id="14794at2157"/>
<dbReference type="eggNOG" id="arCOG01302">
    <property type="taxonomic scope" value="Archaea"/>
</dbReference>
<keyword evidence="3" id="KW-1185">Reference proteome</keyword>